<dbReference type="EMBL" id="CP001840">
    <property type="protein sequence ID" value="ADP35284.1"/>
    <property type="molecule type" value="Genomic_DNA"/>
</dbReference>
<dbReference type="Gene3D" id="2.70.98.10">
    <property type="match status" value="1"/>
</dbReference>
<dbReference type="InterPro" id="IPR008979">
    <property type="entry name" value="Galactose-bd-like_sf"/>
</dbReference>
<comment type="catalytic activity">
    <reaction evidence="1 7">
        <text>Hydrolysis of terminal non-reducing beta-D-galactose residues in beta-D-galactosides.</text>
        <dbReference type="EC" id="3.2.1.23"/>
    </reaction>
</comment>
<dbReference type="InterPro" id="IPR006102">
    <property type="entry name" value="Ig-like_GH2"/>
</dbReference>
<evidence type="ECO:0000256" key="3">
    <source>
        <dbReference type="ARBA" id="ARBA00012756"/>
    </source>
</evidence>
<dbReference type="InterPro" id="IPR006104">
    <property type="entry name" value="Glyco_hydro_2_N"/>
</dbReference>
<keyword evidence="5 7" id="KW-0378">Hydrolase</keyword>
<sequence>MFIPRYYESLGHLHVGTQPNRAYYVPASTPMDTVGENRVNSDRFMLLNGDWDFKYYASIYDLDAEVSRLRAAGRPVFYDVDFGGDDAPENADPRTAATGALAADGFTTTPVPSVWQNHGFDRHQYTNFDYPFPFDPPFVPQDNPCGVYLCDFMHTSDPDAPCTYLNFEGVDSAFYAWVNGEFVGYSQVSHSTSEFDVTDVLEDGVNTLAVLVLKWCDGSYQEDQDKFRMSGIFRDVYLLDRPEYAIRDMFVHTSIWRNVDSALVEAGISDDEYDASPVDHATVDVDFAFFDDADVPVKVQLFDEDGELVAETAAEPIDDPMAGDEDDVTVRTQPDASEADDATGTGSDDTAADDEEEGVIESIDDVAAIDDDSTDAQAALRIASVTGTLAGGANGTGFTGDSAFAPTAHASLAVDDPHLWTAETPYLYTIVYTTANEVITALVGIREVSVDGNVVKVNGKPIKLHGVNRHDSDPVTGPVISEEQLMRDLTLMKEHNVNAIRTSHYPNAPHFYDLYDRLGFYVVAEADNESHGAMRGVHPDESDAAVNKRWNRPIADNPAWIAPTVDRAQRSVERDKNHASIIFWSMGNECAYGCTFEAALLWTQTFDPSRLTHYESARYVDEGQECDYSYLDVHSRMYPSVEEIDQYFSEEGPRTPDGLRDGSNGDDGDNGVKPYVLCEFCHAMGNGPGDLEDYFTRIQRYDGLVGGFIWEWCDHAIDRGTNAAGKREYAYGGDSGEYPHFGNFCMDGLVYPDRTPHTGLLEFKNVYRPVRVTGFDAAAGTVTLHNYLDFLDAADAVFMTFELLVDGVETAWAAWESDPAAGAAFREEHPGNYTPSMPSIAPHGDAVVDVPAEILDAIPEAGNVTMLVKYYQATDTETLPIGFELGFDEVAVPTTDPRNQTVVAALADIADGIGSDDDVDDVADDGTDSVEGADDGANDAADAGYDDVVLADPLTVMQTDASITVEGSTFRYVLDRRTGLFSSMSFANRSLLNRPMELNVWRAPTDNDQYIKADWIRAQYDRAQARAYEVGVLVDEDDIIAKPESIELRADDEDAPVASFGDDAILDDGNVDAGDVSAMATSEDGSVVVDGQVTIHATMALVAPIVQRIADIDADWTIAPDGSVALRMHVMRDTDFPFLPRFGLRLFVPKPMRQIAYCGLGPNESYIDKRRSSYHGVFSGTPESLFEPYIKPQENGNHHDCDWASVASDDAELLVLRAGDHAFDFQSLPYTQEELTAKAHNSELKPADSTVVCVDYMQSGIGSNSCGPKLHEKYRLDDAEFDFALVLRPQTL</sequence>
<dbReference type="Proteomes" id="UP000002312">
    <property type="component" value="Chromosome"/>
</dbReference>
<evidence type="ECO:0000256" key="2">
    <source>
        <dbReference type="ARBA" id="ARBA00007401"/>
    </source>
</evidence>
<feature type="compositionally biased region" description="Acidic residues" evidence="8">
    <location>
        <begin position="316"/>
        <end position="327"/>
    </location>
</feature>
<dbReference type="Gene3D" id="3.20.20.80">
    <property type="entry name" value="Glycosidases"/>
    <property type="match status" value="1"/>
</dbReference>
<keyword evidence="6 7" id="KW-0326">Glycosidase</keyword>
<dbReference type="SUPFAM" id="SSF74650">
    <property type="entry name" value="Galactose mutarotase-like"/>
    <property type="match status" value="1"/>
</dbReference>
<dbReference type="SUPFAM" id="SSF51445">
    <property type="entry name" value="(Trans)glycosidases"/>
    <property type="match status" value="1"/>
</dbReference>
<evidence type="ECO:0000313" key="10">
    <source>
        <dbReference type="EMBL" id="ADP35284.1"/>
    </source>
</evidence>
<evidence type="ECO:0000256" key="4">
    <source>
        <dbReference type="ARBA" id="ARBA00013303"/>
    </source>
</evidence>
<feature type="domain" description="Beta galactosidase small chain/" evidence="9">
    <location>
        <begin position="964"/>
        <end position="1288"/>
    </location>
</feature>
<dbReference type="InterPro" id="IPR006103">
    <property type="entry name" value="Glyco_hydro_2_cat"/>
</dbReference>
<dbReference type="Pfam" id="PF00703">
    <property type="entry name" value="Glyco_hydro_2"/>
    <property type="match status" value="1"/>
</dbReference>
<evidence type="ECO:0000313" key="11">
    <source>
        <dbReference type="Proteomes" id="UP000002312"/>
    </source>
</evidence>
<dbReference type="SUPFAM" id="SSF49785">
    <property type="entry name" value="Galactose-binding domain-like"/>
    <property type="match status" value="1"/>
</dbReference>
<dbReference type="InterPro" id="IPR014718">
    <property type="entry name" value="GH-type_carb-bd"/>
</dbReference>
<dbReference type="Pfam" id="PF02836">
    <property type="entry name" value="Glyco_hydro_2_C"/>
    <property type="match status" value="1"/>
</dbReference>
<dbReference type="Pfam" id="PF02929">
    <property type="entry name" value="Bgal_small_N"/>
    <property type="match status" value="1"/>
</dbReference>
<dbReference type="InterPro" id="IPR050347">
    <property type="entry name" value="Bact_Beta-galactosidase"/>
</dbReference>
<evidence type="ECO:0000256" key="5">
    <source>
        <dbReference type="ARBA" id="ARBA00022801"/>
    </source>
</evidence>
<gene>
    <name evidence="10" type="primary">ebgA</name>
    <name evidence="10" type="ordered locus">BBPR_0150</name>
</gene>
<dbReference type="GO" id="GO:0004565">
    <property type="term" value="F:beta-galactosidase activity"/>
    <property type="evidence" value="ECO:0007669"/>
    <property type="project" value="UniProtKB-EC"/>
</dbReference>
<dbReference type="Gene3D" id="2.60.40.10">
    <property type="entry name" value="Immunoglobulins"/>
    <property type="match status" value="2"/>
</dbReference>
<dbReference type="InterPro" id="IPR036156">
    <property type="entry name" value="Beta-gal/glucu_dom_sf"/>
</dbReference>
<protein>
    <recommendedName>
        <fullName evidence="4 7">Beta-galactosidase</fullName>
        <ecNumber evidence="3 7">3.2.1.23</ecNumber>
    </recommendedName>
    <alternativeName>
        <fullName evidence="7">Lactase</fullName>
    </alternativeName>
</protein>
<dbReference type="PROSITE" id="PS00608">
    <property type="entry name" value="GLYCOSYL_HYDROL_F2_2"/>
    <property type="match status" value="1"/>
</dbReference>
<dbReference type="InterPro" id="IPR017853">
    <property type="entry name" value="GH"/>
</dbReference>
<dbReference type="InterPro" id="IPR023230">
    <property type="entry name" value="Glyco_hydro_2_CS"/>
</dbReference>
<evidence type="ECO:0000256" key="8">
    <source>
        <dbReference type="SAM" id="MobiDB-lite"/>
    </source>
</evidence>
<dbReference type="InterPro" id="IPR013783">
    <property type="entry name" value="Ig-like_fold"/>
</dbReference>
<dbReference type="InterPro" id="IPR023232">
    <property type="entry name" value="Glyco_hydro_2_AS"/>
</dbReference>
<dbReference type="Gene3D" id="2.60.120.260">
    <property type="entry name" value="Galactose-binding domain-like"/>
    <property type="match status" value="1"/>
</dbReference>
<dbReference type="EC" id="3.2.1.23" evidence="3 7"/>
<name>A0A0H3EAE3_BIFBP</name>
<dbReference type="SMART" id="SM01038">
    <property type="entry name" value="Bgal_small_N"/>
    <property type="match status" value="1"/>
</dbReference>
<dbReference type="GO" id="GO:0030246">
    <property type="term" value="F:carbohydrate binding"/>
    <property type="evidence" value="ECO:0007669"/>
    <property type="project" value="InterPro"/>
</dbReference>
<feature type="region of interest" description="Disordered" evidence="8">
    <location>
        <begin position="314"/>
        <end position="357"/>
    </location>
</feature>
<reference evidence="10 11" key="1">
    <citation type="journal article" date="2010" name="Proc. Natl. Acad. Sci. U.S.A.">
        <title>Genome analysis of Bifidobacterium bifidum PRL2010 reveals metabolic pathways for host-derived glycan foraging.</title>
        <authorList>
            <person name="Turroni F."/>
            <person name="Bottacini F."/>
            <person name="Foroni E."/>
            <person name="Mulder I."/>
            <person name="Kim J.H."/>
            <person name="Zomer A."/>
            <person name="Sanchez B."/>
            <person name="Bidossi A."/>
            <person name="Ferrarini A."/>
            <person name="Giubellini V."/>
            <person name="Delledonne M."/>
            <person name="Henrissat B."/>
            <person name="Coutinho P."/>
            <person name="Oggioni M."/>
            <person name="Fitzgerald G.F."/>
            <person name="Mills D."/>
            <person name="Margolles A."/>
            <person name="Kelly D."/>
            <person name="van Sinderen D."/>
            <person name="Ventura M."/>
        </authorList>
    </citation>
    <scope>NUCLEOTIDE SEQUENCE [LARGE SCALE GENOMIC DNA]</scope>
    <source>
        <strain evidence="10 11">PRL2010</strain>
    </source>
</reference>
<dbReference type="HOGENOM" id="CLU_002346_1_1_11"/>
<dbReference type="InterPro" id="IPR011013">
    <property type="entry name" value="Gal_mutarotase_sf_dom"/>
</dbReference>
<accession>A0A0H3EAE3</accession>
<dbReference type="OrthoDB" id="9762066at2"/>
<dbReference type="RefSeq" id="WP_013389421.1">
    <property type="nucleotide sequence ID" value="NC_014638.1"/>
</dbReference>
<evidence type="ECO:0000256" key="7">
    <source>
        <dbReference type="RuleBase" id="RU361154"/>
    </source>
</evidence>
<dbReference type="PROSITE" id="PS00719">
    <property type="entry name" value="GLYCOSYL_HYDROL_F2_1"/>
    <property type="match status" value="1"/>
</dbReference>
<dbReference type="PANTHER" id="PTHR46323:SF2">
    <property type="entry name" value="BETA-GALACTOSIDASE"/>
    <property type="match status" value="1"/>
</dbReference>
<feature type="compositionally biased region" description="Acidic residues" evidence="8">
    <location>
        <begin position="915"/>
        <end position="937"/>
    </location>
</feature>
<dbReference type="GO" id="GO:0005990">
    <property type="term" value="P:lactose catabolic process"/>
    <property type="evidence" value="ECO:0007669"/>
    <property type="project" value="TreeGrafter"/>
</dbReference>
<comment type="similarity">
    <text evidence="2 7">Belongs to the glycosyl hydrolase 2 family.</text>
</comment>
<dbReference type="GO" id="GO:0009341">
    <property type="term" value="C:beta-galactosidase complex"/>
    <property type="evidence" value="ECO:0007669"/>
    <property type="project" value="InterPro"/>
</dbReference>
<evidence type="ECO:0000259" key="9">
    <source>
        <dbReference type="SMART" id="SM01038"/>
    </source>
</evidence>
<dbReference type="eggNOG" id="COG3250">
    <property type="taxonomic scope" value="Bacteria"/>
</dbReference>
<evidence type="ECO:0000256" key="6">
    <source>
        <dbReference type="ARBA" id="ARBA00023295"/>
    </source>
</evidence>
<organism evidence="10 11">
    <name type="scientific">Bifidobacterium bifidum (strain PRL2010)</name>
    <dbReference type="NCBI Taxonomy" id="702459"/>
    <lineage>
        <taxon>Bacteria</taxon>
        <taxon>Bacillati</taxon>
        <taxon>Actinomycetota</taxon>
        <taxon>Actinomycetes</taxon>
        <taxon>Bifidobacteriales</taxon>
        <taxon>Bifidobacteriaceae</taxon>
        <taxon>Bifidobacterium</taxon>
    </lineage>
</organism>
<dbReference type="PANTHER" id="PTHR46323">
    <property type="entry name" value="BETA-GALACTOSIDASE"/>
    <property type="match status" value="1"/>
</dbReference>
<evidence type="ECO:0000256" key="1">
    <source>
        <dbReference type="ARBA" id="ARBA00001412"/>
    </source>
</evidence>
<dbReference type="PATRIC" id="fig|702459.3.peg.158"/>
<dbReference type="SUPFAM" id="SSF49303">
    <property type="entry name" value="beta-Galactosidase/glucuronidase domain"/>
    <property type="match status" value="1"/>
</dbReference>
<dbReference type="InterPro" id="IPR004199">
    <property type="entry name" value="B-gal_small/dom_5"/>
</dbReference>
<proteinExistence type="inferred from homology"/>
<dbReference type="Pfam" id="PF02837">
    <property type="entry name" value="Glyco_hydro_2_N"/>
    <property type="match status" value="1"/>
</dbReference>
<dbReference type="KEGG" id="bbp:BBPR_0150"/>
<feature type="region of interest" description="Disordered" evidence="8">
    <location>
        <begin position="915"/>
        <end position="941"/>
    </location>
</feature>